<keyword evidence="4 6" id="KW-0067">ATP-binding</keyword>
<evidence type="ECO:0000256" key="4">
    <source>
        <dbReference type="ARBA" id="ARBA00022840"/>
    </source>
</evidence>
<dbReference type="AlphaFoldDB" id="A0A7Y4P4E2"/>
<dbReference type="GO" id="GO:0015847">
    <property type="term" value="P:putrescine transport"/>
    <property type="evidence" value="ECO:0007669"/>
    <property type="project" value="UniProtKB-ARBA"/>
</dbReference>
<dbReference type="InterPro" id="IPR013611">
    <property type="entry name" value="Transp-assoc_OB_typ2"/>
</dbReference>
<dbReference type="PROSITE" id="PS50893">
    <property type="entry name" value="ABC_TRANSPORTER_2"/>
    <property type="match status" value="1"/>
</dbReference>
<keyword evidence="1" id="KW-0813">Transport</keyword>
<feature type="domain" description="ABC transporter" evidence="5">
    <location>
        <begin position="4"/>
        <end position="234"/>
    </location>
</feature>
<sequence length="331" mass="37022">MSYLQVANLNKHYGDNVIFQNINFYAEKGEFVTLLGPSGCGKSTLLRCIAGLTDIDSGSITLNSRDITHMSPQKRHIAMVFQSYALFPNMTVQENVAFGLKMKKVPDAEIKQRVAHILELVELGAYADRYTHQLSGGQRQRVALARSLVTNPDLLLLDEPLSALDARIRRHLREQIKAIQQELNLTTIFVTHDQEEALAMSDRIVLMNQGKIEQNCDAETLYLEPVSHFSAGFIGNYNILSAQEAGRLLARPMGHDIAIRPESIQLTMASQESYGVGKVVDRSLLGNIIRYRVAVHDMELQVDLLNLSKESMLPIGALVNLQIQQEQIRAL</sequence>
<dbReference type="PANTHER" id="PTHR42781:SF4">
    <property type="entry name" value="SPERMIDINE_PUTRESCINE IMPORT ATP-BINDING PROTEIN POTA"/>
    <property type="match status" value="1"/>
</dbReference>
<name>A0A7Y4P4E2_9BURK</name>
<reference evidence="6 7" key="1">
    <citation type="submission" date="2020-05" db="EMBL/GenBank/DDBJ databases">
        <authorList>
            <person name="Niu N."/>
        </authorList>
    </citation>
    <scope>NUCLEOTIDE SEQUENCE [LARGE SCALE GENOMIC DNA]</scope>
    <source>
        <strain evidence="6 7">LMG10982</strain>
    </source>
</reference>
<dbReference type="InterPro" id="IPR027417">
    <property type="entry name" value="P-loop_NTPase"/>
</dbReference>
<evidence type="ECO:0000313" key="6">
    <source>
        <dbReference type="EMBL" id="NOL48628.1"/>
    </source>
</evidence>
<protein>
    <submittedName>
        <fullName evidence="6">ABC transporter ATP-binding protein</fullName>
    </submittedName>
</protein>
<keyword evidence="7" id="KW-1185">Reference proteome</keyword>
<dbReference type="GO" id="GO:0016887">
    <property type="term" value="F:ATP hydrolysis activity"/>
    <property type="evidence" value="ECO:0007669"/>
    <property type="project" value="InterPro"/>
</dbReference>
<accession>A0A7Y4P4E2</accession>
<evidence type="ECO:0000256" key="3">
    <source>
        <dbReference type="ARBA" id="ARBA00022741"/>
    </source>
</evidence>
<dbReference type="InterPro" id="IPR017871">
    <property type="entry name" value="ABC_transporter-like_CS"/>
</dbReference>
<keyword evidence="2" id="KW-0472">Membrane</keyword>
<dbReference type="Proteomes" id="UP000541421">
    <property type="component" value="Unassembled WGS sequence"/>
</dbReference>
<dbReference type="SUPFAM" id="SSF50331">
    <property type="entry name" value="MOP-like"/>
    <property type="match status" value="1"/>
</dbReference>
<dbReference type="EMBL" id="JABGBO010000001">
    <property type="protein sequence ID" value="NOL48628.1"/>
    <property type="molecule type" value="Genomic_DNA"/>
</dbReference>
<dbReference type="GO" id="GO:0005524">
    <property type="term" value="F:ATP binding"/>
    <property type="evidence" value="ECO:0007669"/>
    <property type="project" value="UniProtKB-KW"/>
</dbReference>
<dbReference type="SMART" id="SM00382">
    <property type="entry name" value="AAA"/>
    <property type="match status" value="1"/>
</dbReference>
<dbReference type="SUPFAM" id="SSF52540">
    <property type="entry name" value="P-loop containing nucleoside triphosphate hydrolases"/>
    <property type="match status" value="1"/>
</dbReference>
<evidence type="ECO:0000256" key="2">
    <source>
        <dbReference type="ARBA" id="ARBA00022475"/>
    </source>
</evidence>
<dbReference type="PANTHER" id="PTHR42781">
    <property type="entry name" value="SPERMIDINE/PUTRESCINE IMPORT ATP-BINDING PROTEIN POTA"/>
    <property type="match status" value="1"/>
</dbReference>
<dbReference type="GO" id="GO:0043190">
    <property type="term" value="C:ATP-binding cassette (ABC) transporter complex"/>
    <property type="evidence" value="ECO:0007669"/>
    <property type="project" value="InterPro"/>
</dbReference>
<gene>
    <name evidence="6" type="ORF">HKX40_00545</name>
</gene>
<dbReference type="Pfam" id="PF00005">
    <property type="entry name" value="ABC_tran"/>
    <property type="match status" value="1"/>
</dbReference>
<keyword evidence="3" id="KW-0547">Nucleotide-binding</keyword>
<dbReference type="InterPro" id="IPR008995">
    <property type="entry name" value="Mo/tungstate-bd_C_term_dom"/>
</dbReference>
<comment type="caution">
    <text evidence="6">The sequence shown here is derived from an EMBL/GenBank/DDBJ whole genome shotgun (WGS) entry which is preliminary data.</text>
</comment>
<dbReference type="InterPro" id="IPR003593">
    <property type="entry name" value="AAA+_ATPase"/>
</dbReference>
<dbReference type="InterPro" id="IPR050093">
    <property type="entry name" value="ABC_SmlMolc_Importer"/>
</dbReference>
<dbReference type="RefSeq" id="WP_171587618.1">
    <property type="nucleotide sequence ID" value="NZ_JABGBO010000001.1"/>
</dbReference>
<dbReference type="Gene3D" id="3.40.50.300">
    <property type="entry name" value="P-loop containing nucleotide triphosphate hydrolases"/>
    <property type="match status" value="1"/>
</dbReference>
<keyword evidence="2" id="KW-1003">Cell membrane</keyword>
<dbReference type="FunFam" id="3.40.50.300:FF:000133">
    <property type="entry name" value="Spermidine/putrescine import ATP-binding protein PotA"/>
    <property type="match status" value="1"/>
</dbReference>
<evidence type="ECO:0000256" key="1">
    <source>
        <dbReference type="ARBA" id="ARBA00022448"/>
    </source>
</evidence>
<dbReference type="GO" id="GO:0022857">
    <property type="term" value="F:transmembrane transporter activity"/>
    <property type="evidence" value="ECO:0007669"/>
    <property type="project" value="InterPro"/>
</dbReference>
<dbReference type="Pfam" id="PF08402">
    <property type="entry name" value="TOBE_2"/>
    <property type="match status" value="1"/>
</dbReference>
<proteinExistence type="predicted"/>
<dbReference type="InterPro" id="IPR003439">
    <property type="entry name" value="ABC_transporter-like_ATP-bd"/>
</dbReference>
<evidence type="ECO:0000259" key="5">
    <source>
        <dbReference type="PROSITE" id="PS50893"/>
    </source>
</evidence>
<evidence type="ECO:0000313" key="7">
    <source>
        <dbReference type="Proteomes" id="UP000541421"/>
    </source>
</evidence>
<dbReference type="PROSITE" id="PS00211">
    <property type="entry name" value="ABC_TRANSPORTER_1"/>
    <property type="match status" value="1"/>
</dbReference>
<organism evidence="6 7">
    <name type="scientific">Pelistega europaea</name>
    <dbReference type="NCBI Taxonomy" id="106147"/>
    <lineage>
        <taxon>Bacteria</taxon>
        <taxon>Pseudomonadati</taxon>
        <taxon>Pseudomonadota</taxon>
        <taxon>Betaproteobacteria</taxon>
        <taxon>Burkholderiales</taxon>
        <taxon>Alcaligenaceae</taxon>
        <taxon>Pelistega</taxon>
    </lineage>
</organism>